<dbReference type="OrthoDB" id="5734775at2"/>
<evidence type="ECO:0000256" key="3">
    <source>
        <dbReference type="SAM" id="MobiDB-lite"/>
    </source>
</evidence>
<dbReference type="Pfam" id="PF09829">
    <property type="entry name" value="DUF2057"/>
    <property type="match status" value="1"/>
</dbReference>
<proteinExistence type="inferred from homology"/>
<name>A0A5S3V5M9_9GAMM</name>
<dbReference type="AlphaFoldDB" id="A0A5S3V5M9"/>
<dbReference type="PANTHER" id="PTHR38108">
    <property type="entry name" value="UPF0319 PROTEIN YCCT"/>
    <property type="match status" value="1"/>
</dbReference>
<evidence type="ECO:0000256" key="2">
    <source>
        <dbReference type="ARBA" id="ARBA00022729"/>
    </source>
</evidence>
<dbReference type="Proteomes" id="UP000307217">
    <property type="component" value="Unassembled WGS sequence"/>
</dbReference>
<evidence type="ECO:0000256" key="1">
    <source>
        <dbReference type="ARBA" id="ARBA00008490"/>
    </source>
</evidence>
<accession>A0A5S3V5M9</accession>
<protein>
    <submittedName>
        <fullName evidence="4">DUF2057 domain-containing protein</fullName>
    </submittedName>
</protein>
<feature type="region of interest" description="Disordered" evidence="3">
    <location>
        <begin position="145"/>
        <end position="173"/>
    </location>
</feature>
<sequence>MMKIISYVCFALCLGMVVKDSHGATVRFNEELLLLQVNDKVIEHSLFSNVTELTLTSGTYAVKLKYSDLYELEYDEHEVVESDAFWVELNIMMEGEYLITLQRPDEVEEAKLFAKTPQVTIVSPDKNKQIADKRSRFIQQAYTSQPVVAPSSRHSVHTPDTEGAPKDRVKHHQAAPMQGIMHPDAATMLEFWWEQASAAQRAAFLQKIKKG</sequence>
<keyword evidence="2" id="KW-0732">Signal</keyword>
<dbReference type="InterPro" id="IPR018635">
    <property type="entry name" value="UPF0319"/>
</dbReference>
<evidence type="ECO:0000313" key="4">
    <source>
        <dbReference type="EMBL" id="TMO65774.1"/>
    </source>
</evidence>
<dbReference type="PANTHER" id="PTHR38108:SF1">
    <property type="entry name" value="UPF0319 PROTEIN YCCT"/>
    <property type="match status" value="1"/>
</dbReference>
<comment type="caution">
    <text evidence="4">The sequence shown here is derived from an EMBL/GenBank/DDBJ whole genome shotgun (WGS) entry which is preliminary data.</text>
</comment>
<comment type="similarity">
    <text evidence="1">Belongs to the UPF0319 family.</text>
</comment>
<dbReference type="RefSeq" id="WP_138593026.1">
    <property type="nucleotide sequence ID" value="NZ_PNBX01000085.1"/>
</dbReference>
<reference evidence="4 5" key="1">
    <citation type="submission" date="2018-01" db="EMBL/GenBank/DDBJ databases">
        <authorList>
            <person name="Paulsen S."/>
            <person name="Gram L.K."/>
        </authorList>
    </citation>
    <scope>NUCLEOTIDE SEQUENCE [LARGE SCALE GENOMIC DNA]</scope>
    <source>
        <strain evidence="4 5">S3790</strain>
    </source>
</reference>
<gene>
    <name evidence="4" type="ORF">CWC19_17365</name>
</gene>
<dbReference type="EMBL" id="PNBX01000085">
    <property type="protein sequence ID" value="TMO65774.1"/>
    <property type="molecule type" value="Genomic_DNA"/>
</dbReference>
<reference evidence="5" key="2">
    <citation type="submission" date="2019-06" db="EMBL/GenBank/DDBJ databases">
        <title>Co-occurence of chitin degradation, pigmentation and bioactivity in marine Pseudoalteromonas.</title>
        <authorList>
            <person name="Sonnenschein E.C."/>
            <person name="Bech P.K."/>
        </authorList>
    </citation>
    <scope>NUCLEOTIDE SEQUENCE [LARGE SCALE GENOMIC DNA]</scope>
    <source>
        <strain evidence="5">S3790</strain>
    </source>
</reference>
<evidence type="ECO:0000313" key="5">
    <source>
        <dbReference type="Proteomes" id="UP000307217"/>
    </source>
</evidence>
<feature type="compositionally biased region" description="Basic and acidic residues" evidence="3">
    <location>
        <begin position="157"/>
        <end position="167"/>
    </location>
</feature>
<organism evidence="4 5">
    <name type="scientific">Pseudoalteromonas aurantia</name>
    <dbReference type="NCBI Taxonomy" id="43654"/>
    <lineage>
        <taxon>Bacteria</taxon>
        <taxon>Pseudomonadati</taxon>
        <taxon>Pseudomonadota</taxon>
        <taxon>Gammaproteobacteria</taxon>
        <taxon>Alteromonadales</taxon>
        <taxon>Pseudoalteromonadaceae</taxon>
        <taxon>Pseudoalteromonas</taxon>
    </lineage>
</organism>